<evidence type="ECO:0000256" key="1">
    <source>
        <dbReference type="ARBA" id="ARBA00007847"/>
    </source>
</evidence>
<dbReference type="InterPro" id="IPR004380">
    <property type="entry name" value="Asp_race"/>
</dbReference>
<dbReference type="Gene3D" id="3.40.50.1860">
    <property type="match status" value="2"/>
</dbReference>
<dbReference type="PROSITE" id="PS00923">
    <property type="entry name" value="ASP_GLU_RACEMASE_1"/>
    <property type="match status" value="1"/>
</dbReference>
<reference evidence="4" key="1">
    <citation type="journal article" date="2019" name="Int. J. Syst. Evol. Microbiol.">
        <title>The Global Catalogue of Microorganisms (GCM) 10K type strain sequencing project: providing services to taxonomists for standard genome sequencing and annotation.</title>
        <authorList>
            <consortium name="The Broad Institute Genomics Platform"/>
            <consortium name="The Broad Institute Genome Sequencing Center for Infectious Disease"/>
            <person name="Wu L."/>
            <person name="Ma J."/>
        </authorList>
    </citation>
    <scope>NUCLEOTIDE SEQUENCE [LARGE SCALE GENOMIC DNA]</scope>
    <source>
        <strain evidence="4">JCM 17858</strain>
    </source>
</reference>
<dbReference type="NCBIfam" id="TIGR00035">
    <property type="entry name" value="asp_race"/>
    <property type="match status" value="1"/>
</dbReference>
<dbReference type="InterPro" id="IPR015942">
    <property type="entry name" value="Asp/Glu/hydantoin_racemase"/>
</dbReference>
<dbReference type="RefSeq" id="WP_345068751.1">
    <property type="nucleotide sequence ID" value="NZ_BAABGR010000035.1"/>
</dbReference>
<name>A0ABP8R8A3_9SPHI</name>
<comment type="similarity">
    <text evidence="1">Belongs to the aspartate/glutamate racemases family.</text>
</comment>
<gene>
    <name evidence="3" type="ORF">GCM10023173_23920</name>
</gene>
<dbReference type="Pfam" id="PF01177">
    <property type="entry name" value="Asp_Glu_race"/>
    <property type="match status" value="1"/>
</dbReference>
<proteinExistence type="inferred from homology"/>
<dbReference type="PANTHER" id="PTHR21198:SF7">
    <property type="entry name" value="ASPARTATE-GLUTAMATE RACEMASE FAMILY"/>
    <property type="match status" value="1"/>
</dbReference>
<organism evidence="3 4">
    <name type="scientific">Sphingobacterium thermophilum</name>
    <dbReference type="NCBI Taxonomy" id="768534"/>
    <lineage>
        <taxon>Bacteria</taxon>
        <taxon>Pseudomonadati</taxon>
        <taxon>Bacteroidota</taxon>
        <taxon>Sphingobacteriia</taxon>
        <taxon>Sphingobacteriales</taxon>
        <taxon>Sphingobacteriaceae</taxon>
        <taxon>Sphingobacterium</taxon>
    </lineage>
</organism>
<protein>
    <submittedName>
        <fullName evidence="3">Aspartate racemase</fullName>
    </submittedName>
</protein>
<dbReference type="Proteomes" id="UP001500394">
    <property type="component" value="Unassembled WGS sequence"/>
</dbReference>
<evidence type="ECO:0000313" key="3">
    <source>
        <dbReference type="EMBL" id="GAA4520052.1"/>
    </source>
</evidence>
<keyword evidence="4" id="KW-1185">Reference proteome</keyword>
<dbReference type="InterPro" id="IPR018187">
    <property type="entry name" value="Asp/Glu_racemase_AS_1"/>
</dbReference>
<comment type="caution">
    <text evidence="3">The sequence shown here is derived from an EMBL/GenBank/DDBJ whole genome shotgun (WGS) entry which is preliminary data.</text>
</comment>
<keyword evidence="2" id="KW-0413">Isomerase</keyword>
<evidence type="ECO:0000313" key="4">
    <source>
        <dbReference type="Proteomes" id="UP001500394"/>
    </source>
</evidence>
<dbReference type="EMBL" id="BAABGR010000035">
    <property type="protein sequence ID" value="GAA4520052.1"/>
    <property type="molecule type" value="Genomic_DNA"/>
</dbReference>
<dbReference type="SUPFAM" id="SSF53681">
    <property type="entry name" value="Aspartate/glutamate racemase"/>
    <property type="match status" value="2"/>
</dbReference>
<sequence>MIGIVGGVGPFAGLDVFKKIIEETIASKDQDHLPVLLSSQPHRIADRTAYLLGEEKENPAFALKDIILELDRAGATVAAVPCNTAHAPAIFDVVREELAKEKHTIRLLHLVEETAKFIHVNFQGKKVGVLSTTGTRNTGLYKNILAQFGIDNIAPEDTLQDKVHRAIYDETYGIKACSSPVSIKAREDLLEVIASLKEQGAQVIVLACTELPLALTEKVYLDLPMVDPNRVLARALISQVAPQKLKPLT</sequence>
<accession>A0ABP8R8A3</accession>
<evidence type="ECO:0000256" key="2">
    <source>
        <dbReference type="ARBA" id="ARBA00023235"/>
    </source>
</evidence>
<dbReference type="PANTHER" id="PTHR21198">
    <property type="entry name" value="GLUTAMATE RACEMASE"/>
    <property type="match status" value="1"/>
</dbReference>
<dbReference type="InterPro" id="IPR001920">
    <property type="entry name" value="Asp/Glu_race"/>
</dbReference>